<feature type="active site" evidence="12">
    <location>
        <position position="298"/>
    </location>
</feature>
<dbReference type="InterPro" id="IPR001818">
    <property type="entry name" value="Pept_M10_metallopeptidase"/>
</dbReference>
<dbReference type="EMBL" id="LUCM01000920">
    <property type="protein sequence ID" value="KAA0199789.1"/>
    <property type="molecule type" value="Genomic_DNA"/>
</dbReference>
<evidence type="ECO:0000256" key="13">
    <source>
        <dbReference type="PIRSR" id="PIRSR001191-2"/>
    </source>
</evidence>
<feature type="binding site" evidence="14">
    <location>
        <position position="231"/>
    </location>
    <ligand>
        <name>Ca(2+)</name>
        <dbReference type="ChEBI" id="CHEBI:29108"/>
        <label>2</label>
    </ligand>
</feature>
<protein>
    <submittedName>
        <fullName evidence="19">Matrix metalloproteinase-25</fullName>
    </submittedName>
</protein>
<feature type="binding site" evidence="14">
    <location>
        <position position="315"/>
    </location>
    <ligand>
        <name>Zn(2+)</name>
        <dbReference type="ChEBI" id="CHEBI:29105"/>
        <label>2</label>
        <note>catalytic</note>
    </ligand>
</feature>
<feature type="chain" id="PRO_5034506809" evidence="17">
    <location>
        <begin position="28"/>
        <end position="592"/>
    </location>
</feature>
<dbReference type="InterPro" id="IPR006026">
    <property type="entry name" value="Peptidase_Metallo"/>
</dbReference>
<dbReference type="SMART" id="SM00235">
    <property type="entry name" value="ZnMc"/>
    <property type="match status" value="1"/>
</dbReference>
<evidence type="ECO:0000256" key="4">
    <source>
        <dbReference type="ARBA" id="ARBA00022729"/>
    </source>
</evidence>
<dbReference type="InterPro" id="IPR024079">
    <property type="entry name" value="MetalloPept_cat_dom_sf"/>
</dbReference>
<comment type="cofactor">
    <cofactor evidence="14">
        <name>Ca(2+)</name>
        <dbReference type="ChEBI" id="CHEBI:29108"/>
    </cofactor>
    <text evidence="14">Can bind about 5 Ca(2+) ions per subunit.</text>
</comment>
<comment type="cofactor">
    <cofactor evidence="14">
        <name>Zn(2+)</name>
        <dbReference type="ChEBI" id="CHEBI:29105"/>
    </cofactor>
    <text evidence="14">Binds 2 Zn(2+) ions per subunit.</text>
</comment>
<dbReference type="SUPFAM" id="SSF50923">
    <property type="entry name" value="Hemopexin-like domain"/>
    <property type="match status" value="1"/>
</dbReference>
<evidence type="ECO:0000256" key="6">
    <source>
        <dbReference type="ARBA" id="ARBA00022801"/>
    </source>
</evidence>
<feature type="binding site" description="in inhibited form" evidence="14">
    <location>
        <position position="131"/>
    </location>
    <ligand>
        <name>Zn(2+)</name>
        <dbReference type="ChEBI" id="CHEBI:29105"/>
        <label>2</label>
        <note>catalytic</note>
    </ligand>
</feature>
<keyword evidence="6" id="KW-0378">Hydrolase</keyword>
<feature type="binding site" evidence="14">
    <location>
        <position position="275"/>
    </location>
    <ligand>
        <name>Ca(2+)</name>
        <dbReference type="ChEBI" id="CHEBI:29108"/>
        <label>3</label>
    </ligand>
</feature>
<feature type="binding site" evidence="14">
    <location>
        <position position="276"/>
    </location>
    <ligand>
        <name>Ca(2+)</name>
        <dbReference type="ChEBI" id="CHEBI:29108"/>
        <label>1</label>
    </ligand>
</feature>
<reference evidence="19" key="1">
    <citation type="submission" date="2019-05" db="EMBL/GenBank/DDBJ databases">
        <title>Annotation for the trematode Fasciolopsis buski.</title>
        <authorList>
            <person name="Choi Y.-J."/>
        </authorList>
    </citation>
    <scope>NUCLEOTIDE SEQUENCE</scope>
    <source>
        <strain evidence="19">HT</strain>
        <tissue evidence="19">Whole worm</tissue>
    </source>
</reference>
<feature type="binding site" evidence="14">
    <location>
        <position position="385"/>
    </location>
    <ligand>
        <name>Ca(2+)</name>
        <dbReference type="ChEBI" id="CHEBI:29108"/>
        <label>5</label>
    </ligand>
</feature>
<evidence type="ECO:0000256" key="9">
    <source>
        <dbReference type="ARBA" id="ARBA00023049"/>
    </source>
</evidence>
<dbReference type="Proteomes" id="UP000728185">
    <property type="component" value="Unassembled WGS sequence"/>
</dbReference>
<evidence type="ECO:0000256" key="5">
    <source>
        <dbReference type="ARBA" id="ARBA00022737"/>
    </source>
</evidence>
<feature type="repeat" description="Hemopexin" evidence="16">
    <location>
        <begin position="541"/>
        <end position="588"/>
    </location>
</feature>
<dbReference type="PANTHER" id="PTHR10201:SF323">
    <property type="entry name" value="MATRIX METALLOPROTEINASE-21"/>
    <property type="match status" value="1"/>
</dbReference>
<feature type="binding site" evidence="14">
    <location>
        <position position="437"/>
    </location>
    <ligand>
        <name>Ca(2+)</name>
        <dbReference type="ChEBI" id="CHEBI:29108"/>
        <label>4</label>
    </ligand>
</feature>
<dbReference type="InterPro" id="IPR036375">
    <property type="entry name" value="Hemopexin-like_dom_sf"/>
</dbReference>
<dbReference type="InterPro" id="IPR000585">
    <property type="entry name" value="Hemopexin-like_dom"/>
</dbReference>
<keyword evidence="9" id="KW-0482">Metalloprotease</keyword>
<dbReference type="Gene3D" id="3.40.390.10">
    <property type="entry name" value="Collagenase (Catalytic Domain)"/>
    <property type="match status" value="1"/>
</dbReference>
<evidence type="ECO:0000313" key="20">
    <source>
        <dbReference type="Proteomes" id="UP000728185"/>
    </source>
</evidence>
<sequence>MLPPLISESGMVIHFGILLFCLCPVRAIPLSKSVMPEESLRKPPKLGFVESMELLLRYGYLNFDAINTNPISVENDPRTNKWRGFGVDNASVVEPPKEYVSGLRRFQQRYGLPITGELDVATAALLTAPRCGNPDQAVSDTTLPRFHTRLQNRSDLGNLSDRPLRRVKRYLIGDEKMKWTKKKLTWQIRNYPSHSLSRVRTHAVFQHTFNMWSKVVDLDFVEEKDYFKSPDIEINFGAGKHGDSIPFDGPGGVLAHAFYPTPDNVYSFAGDAHFDDAETWNDGPHKENRNLVSVAAHELGHSLGLGHSAVPTAIMYPYYVSTWKRVQLDKDDIAGMQQIYGAAKPGKFIPPEPFLPDIPPPPPVTTPPPEKGKVFDYCNISINAIIKIRNLEFYIFKGSWQWRITWSKTVTTWVSYQFRDGPAKITYYWPALPKYVDYIDAGIERDDAAIYMFRGRRFWLLADNMRMKDGFPVDGLPLTDLGLPSYVASVDAVFRWNDNQVIYLFSGDYYWRLDEKAGRYGQVSQGLDYPRRIADTWRGVPTPVDAAFTGLNGKTIFFKDTQHYLFDNVAMRVHDGYPQPSALGILGCVRNE</sequence>
<comment type="similarity">
    <text evidence="1">Belongs to the peptidase M10A family.</text>
</comment>
<feature type="binding site" evidence="14">
    <location>
        <position position="271"/>
    </location>
    <ligand>
        <name>Ca(2+)</name>
        <dbReference type="ChEBI" id="CHEBI:29108"/>
        <label>2</label>
    </ligand>
</feature>
<dbReference type="Pfam" id="PF00045">
    <property type="entry name" value="Hemopexin"/>
    <property type="match status" value="2"/>
</dbReference>
<feature type="signal peptide" evidence="17">
    <location>
        <begin position="1"/>
        <end position="27"/>
    </location>
</feature>
<evidence type="ECO:0000256" key="16">
    <source>
        <dbReference type="PROSITE-ProRule" id="PRU01011"/>
    </source>
</evidence>
<feature type="short sequence motif" description="Cysteine switch" evidence="15">
    <location>
        <begin position="129"/>
        <end position="167"/>
    </location>
</feature>
<evidence type="ECO:0000256" key="2">
    <source>
        <dbReference type="ARBA" id="ARBA00022670"/>
    </source>
</evidence>
<evidence type="ECO:0000259" key="18">
    <source>
        <dbReference type="SMART" id="SM00235"/>
    </source>
</evidence>
<dbReference type="PANTHER" id="PTHR10201">
    <property type="entry name" value="MATRIX METALLOPROTEINASE"/>
    <property type="match status" value="1"/>
</dbReference>
<comment type="caution">
    <text evidence="19">The sequence shown here is derived from an EMBL/GenBank/DDBJ whole genome shotgun (WGS) entry which is preliminary data.</text>
</comment>
<keyword evidence="10" id="KW-0865">Zymogen</keyword>
<feature type="domain" description="Peptidase metallopeptidase" evidence="18">
    <location>
        <begin position="175"/>
        <end position="342"/>
    </location>
</feature>
<dbReference type="InterPro" id="IPR033739">
    <property type="entry name" value="M10A_MMP"/>
</dbReference>
<dbReference type="Pfam" id="PF00413">
    <property type="entry name" value="Peptidase_M10"/>
    <property type="match status" value="1"/>
</dbReference>
<dbReference type="SUPFAM" id="SSF55486">
    <property type="entry name" value="Metalloproteases ('zincins'), catalytic domain"/>
    <property type="match status" value="1"/>
</dbReference>
<dbReference type="CDD" id="cd04278">
    <property type="entry name" value="ZnMc_MMP"/>
    <property type="match status" value="1"/>
</dbReference>
<evidence type="ECO:0000256" key="12">
    <source>
        <dbReference type="PIRSR" id="PIRSR001191-1"/>
    </source>
</evidence>
<evidence type="ECO:0000256" key="8">
    <source>
        <dbReference type="ARBA" id="ARBA00022837"/>
    </source>
</evidence>
<evidence type="ECO:0000256" key="10">
    <source>
        <dbReference type="ARBA" id="ARBA00023145"/>
    </source>
</evidence>
<feature type="binding site" evidence="14">
    <location>
        <position position="256"/>
    </location>
    <ligand>
        <name>Zn(2+)</name>
        <dbReference type="ChEBI" id="CHEBI:29105"/>
        <label>1</label>
    </ligand>
</feature>
<gene>
    <name evidence="19" type="ORF">FBUS_09838</name>
</gene>
<evidence type="ECO:0000256" key="17">
    <source>
        <dbReference type="SAM" id="SignalP"/>
    </source>
</evidence>
<dbReference type="SMART" id="SM00120">
    <property type="entry name" value="HX"/>
    <property type="match status" value="4"/>
</dbReference>
<feature type="binding site" evidence="14">
    <location>
        <position position="278"/>
    </location>
    <ligand>
        <name>Ca(2+)</name>
        <dbReference type="ChEBI" id="CHEBI:29108"/>
        <label>1</label>
    </ligand>
</feature>
<keyword evidence="4 17" id="KW-0732">Signal</keyword>
<feature type="binding site" evidence="14">
    <location>
        <position position="273"/>
    </location>
    <ligand>
        <name>Zn(2+)</name>
        <dbReference type="ChEBI" id="CHEBI:29105"/>
        <label>1</label>
    </ligand>
</feature>
<dbReference type="AlphaFoldDB" id="A0A8E0VL81"/>
<dbReference type="GO" id="GO:0031012">
    <property type="term" value="C:extracellular matrix"/>
    <property type="evidence" value="ECO:0007669"/>
    <property type="project" value="InterPro"/>
</dbReference>
<keyword evidence="20" id="KW-1185">Reference proteome</keyword>
<evidence type="ECO:0000256" key="3">
    <source>
        <dbReference type="ARBA" id="ARBA00022723"/>
    </source>
</evidence>
<organism evidence="19 20">
    <name type="scientific">Fasciolopsis buskii</name>
    <dbReference type="NCBI Taxonomy" id="27845"/>
    <lineage>
        <taxon>Eukaryota</taxon>
        <taxon>Metazoa</taxon>
        <taxon>Spiralia</taxon>
        <taxon>Lophotrochozoa</taxon>
        <taxon>Platyhelminthes</taxon>
        <taxon>Trematoda</taxon>
        <taxon>Digenea</taxon>
        <taxon>Plagiorchiida</taxon>
        <taxon>Echinostomata</taxon>
        <taxon>Echinostomatoidea</taxon>
        <taxon>Fasciolidae</taxon>
        <taxon>Fasciolopsis</taxon>
    </lineage>
</organism>
<dbReference type="PROSITE" id="PS51642">
    <property type="entry name" value="HEMOPEXIN_2"/>
    <property type="match status" value="2"/>
</dbReference>
<evidence type="ECO:0000256" key="7">
    <source>
        <dbReference type="ARBA" id="ARBA00022833"/>
    </source>
</evidence>
<feature type="binding site" evidence="14">
    <location>
        <position position="278"/>
    </location>
    <ligand>
        <name>Ca(2+)</name>
        <dbReference type="ChEBI" id="CHEBI:29108"/>
        <label>3</label>
    </ligand>
</feature>
<dbReference type="GO" id="GO:0008270">
    <property type="term" value="F:zinc ion binding"/>
    <property type="evidence" value="ECO:0007669"/>
    <property type="project" value="InterPro"/>
</dbReference>
<keyword evidence="3 13" id="KW-0479">Metal-binding</keyword>
<feature type="binding site" evidence="13">
    <location>
        <position position="301"/>
    </location>
    <ligand>
        <name>Zn(2+)</name>
        <dbReference type="ChEBI" id="CHEBI:29105"/>
        <label>2</label>
        <note>catalytic</note>
    </ligand>
</feature>
<feature type="binding site" evidence="14">
    <location>
        <position position="243"/>
    </location>
    <ligand>
        <name>Zn(2+)</name>
        <dbReference type="ChEBI" id="CHEBI:29105"/>
        <label>1</label>
    </ligand>
</feature>
<keyword evidence="11" id="KW-1015">Disulfide bond</keyword>
<dbReference type="OrthoDB" id="406838at2759"/>
<name>A0A8E0VL81_9TREM</name>
<keyword evidence="8 14" id="KW-0106">Calcium</keyword>
<keyword evidence="5" id="KW-0677">Repeat</keyword>
<evidence type="ECO:0000256" key="15">
    <source>
        <dbReference type="PIRSR" id="PIRSR621190-5"/>
    </source>
</evidence>
<dbReference type="PROSITE" id="PS00024">
    <property type="entry name" value="HEMOPEXIN"/>
    <property type="match status" value="1"/>
</dbReference>
<feature type="binding site" evidence="14">
    <location>
        <position position="545"/>
    </location>
    <ligand>
        <name>Ca(2+)</name>
        <dbReference type="ChEBI" id="CHEBI:29108"/>
        <label>4</label>
    </ligand>
</feature>
<dbReference type="GO" id="GO:0006508">
    <property type="term" value="P:proteolysis"/>
    <property type="evidence" value="ECO:0007669"/>
    <property type="project" value="UniProtKB-KW"/>
</dbReference>
<dbReference type="InterPro" id="IPR021190">
    <property type="entry name" value="Pept_M10A"/>
</dbReference>
<evidence type="ECO:0000256" key="1">
    <source>
        <dbReference type="ARBA" id="ARBA00010370"/>
    </source>
</evidence>
<feature type="binding site" evidence="14">
    <location>
        <position position="249"/>
    </location>
    <ligand>
        <name>Ca(2+)</name>
        <dbReference type="ChEBI" id="CHEBI:29108"/>
        <label>3</label>
    </ligand>
</feature>
<proteinExistence type="inferred from homology"/>
<keyword evidence="2" id="KW-0645">Protease</keyword>
<evidence type="ECO:0000256" key="14">
    <source>
        <dbReference type="PIRSR" id="PIRSR621190-2"/>
    </source>
</evidence>
<keyword evidence="7 13" id="KW-0862">Zinc</keyword>
<dbReference type="PIRSF" id="PIRSF001191">
    <property type="entry name" value="Peptidase_M10A_matrix"/>
    <property type="match status" value="1"/>
</dbReference>
<dbReference type="PRINTS" id="PR00138">
    <property type="entry name" value="MATRIXIN"/>
</dbReference>
<dbReference type="GO" id="GO:0004222">
    <property type="term" value="F:metalloendopeptidase activity"/>
    <property type="evidence" value="ECO:0007669"/>
    <property type="project" value="InterPro"/>
</dbReference>
<feature type="repeat" description="Hemopexin" evidence="16">
    <location>
        <begin position="487"/>
        <end position="540"/>
    </location>
</feature>
<evidence type="ECO:0000256" key="11">
    <source>
        <dbReference type="ARBA" id="ARBA00023157"/>
    </source>
</evidence>
<dbReference type="CDD" id="cd00094">
    <property type="entry name" value="HX"/>
    <property type="match status" value="1"/>
</dbReference>
<dbReference type="SUPFAM" id="SSF47090">
    <property type="entry name" value="PGBD-like"/>
    <property type="match status" value="1"/>
</dbReference>
<feature type="binding site" evidence="14">
    <location>
        <position position="241"/>
    </location>
    <ligand>
        <name>Zn(2+)</name>
        <dbReference type="ChEBI" id="CHEBI:29105"/>
        <label>1</label>
    </ligand>
</feature>
<dbReference type="Gene3D" id="2.110.10.10">
    <property type="entry name" value="Hemopexin-like domain"/>
    <property type="match status" value="1"/>
</dbReference>
<dbReference type="InterPro" id="IPR018487">
    <property type="entry name" value="Hemopexin-like_repeat"/>
</dbReference>
<feature type="binding site" evidence="14">
    <location>
        <position position="248"/>
    </location>
    <ligand>
        <name>Ca(2+)</name>
        <dbReference type="ChEBI" id="CHEBI:29108"/>
        <label>3</label>
    </ligand>
</feature>
<feature type="binding site" evidence="13">
    <location>
        <position position="307"/>
    </location>
    <ligand>
        <name>Zn(2+)</name>
        <dbReference type="ChEBI" id="CHEBI:29105"/>
        <label>2</label>
        <note>catalytic</note>
    </ligand>
</feature>
<evidence type="ECO:0000313" key="19">
    <source>
        <dbReference type="EMBL" id="KAA0199789.1"/>
    </source>
</evidence>
<dbReference type="InterPro" id="IPR018486">
    <property type="entry name" value="Hemopexin_CS"/>
</dbReference>
<dbReference type="InterPro" id="IPR036365">
    <property type="entry name" value="PGBD-like_sf"/>
</dbReference>
<accession>A0A8E0VL81</accession>
<feature type="binding site" evidence="13">
    <location>
        <position position="297"/>
    </location>
    <ligand>
        <name>Zn(2+)</name>
        <dbReference type="ChEBI" id="CHEBI:29105"/>
        <label>2</label>
        <note>catalytic</note>
    </ligand>
</feature>